<feature type="transmembrane region" description="Helical" evidence="1">
    <location>
        <begin position="246"/>
        <end position="276"/>
    </location>
</feature>
<feature type="transmembrane region" description="Helical" evidence="1">
    <location>
        <begin position="93"/>
        <end position="112"/>
    </location>
</feature>
<feature type="transmembrane region" description="Helical" evidence="1">
    <location>
        <begin position="203"/>
        <end position="225"/>
    </location>
</feature>
<dbReference type="PANTHER" id="PTHR30199">
    <property type="entry name" value="MFS FAMILY TRANSPORTER, PREDICTED SUBSTRATE BENZOATE"/>
    <property type="match status" value="1"/>
</dbReference>
<dbReference type="EMBL" id="CP114014">
    <property type="protein sequence ID" value="XAY03590.1"/>
    <property type="molecule type" value="Genomic_DNA"/>
</dbReference>
<dbReference type="KEGG" id="parq:DSM112329_00409"/>
<feature type="transmembrane region" description="Helical" evidence="1">
    <location>
        <begin position="148"/>
        <end position="166"/>
    </location>
</feature>
<proteinExistence type="predicted"/>
<feature type="transmembrane region" description="Helical" evidence="1">
    <location>
        <begin position="348"/>
        <end position="381"/>
    </location>
</feature>
<keyword evidence="1" id="KW-0812">Transmembrane</keyword>
<feature type="transmembrane region" description="Helical" evidence="1">
    <location>
        <begin position="173"/>
        <end position="191"/>
    </location>
</feature>
<feature type="transmembrane region" description="Helical" evidence="1">
    <location>
        <begin position="12"/>
        <end position="31"/>
    </location>
</feature>
<evidence type="ECO:0000313" key="2">
    <source>
        <dbReference type="EMBL" id="XAY03590.1"/>
    </source>
</evidence>
<protein>
    <submittedName>
        <fullName evidence="2">Inner membrane protein YdcO</fullName>
    </submittedName>
</protein>
<dbReference type="PANTHER" id="PTHR30199:SF0">
    <property type="entry name" value="INNER MEMBRANE PROTEIN YDCO"/>
    <property type="match status" value="1"/>
</dbReference>
<dbReference type="Pfam" id="PF03594">
    <property type="entry name" value="BenE"/>
    <property type="match status" value="1"/>
</dbReference>
<dbReference type="GO" id="GO:0005886">
    <property type="term" value="C:plasma membrane"/>
    <property type="evidence" value="ECO:0007669"/>
    <property type="project" value="TreeGrafter"/>
</dbReference>
<gene>
    <name evidence="2" type="primary">ydcO</name>
    <name evidence="2" type="ORF">DSM112329_00409</name>
</gene>
<evidence type="ECO:0000256" key="1">
    <source>
        <dbReference type="SAM" id="Phobius"/>
    </source>
</evidence>
<reference evidence="2" key="1">
    <citation type="submission" date="2022-12" db="EMBL/GenBank/DDBJ databases">
        <title>Paraconexibacter alkalitolerans sp. nov. and Baekduia alba sp. nov., isolated from soil and emended description of the genera Paraconexibacter (Chun et al., 2020) and Baekduia (An et al., 2020).</title>
        <authorList>
            <person name="Vieira S."/>
            <person name="Huber K.J."/>
            <person name="Geppert A."/>
            <person name="Wolf J."/>
            <person name="Neumann-Schaal M."/>
            <person name="Muesken M."/>
            <person name="Overmann J."/>
        </authorList>
    </citation>
    <scope>NUCLEOTIDE SEQUENCE</scope>
    <source>
        <strain evidence="2">AEG42_29</strain>
    </source>
</reference>
<feature type="transmembrane region" description="Helical" evidence="1">
    <location>
        <begin position="43"/>
        <end position="63"/>
    </location>
</feature>
<sequence length="396" mass="38638">MTRRADLAQPVAAGVVASLVGFASSFTVVLTGLNGVGATDAQAASGLLALCVVMGIVAIGIGLRLRVPASIAWSTPGAALLATVGVPGGGWPAAVGAFVIAGGLTVLAGLWARLGRLIAAIPGPLASAMLAGVLLPICAGPARAVVEIPAQAGPVVATWLALVVLARRWAVPGALVAAAVATALGGGFDAPDGGLLARPELTTPAFTLGALVGIALPLFIVTMASQNVTGMTVLASFGYRPPLRPVLLSTGAGSILSAPFGGHAINLAAITAALSAGPDAHPDPERRWVASVAGGVVYLVLGLGAGLAVALVSSAPPVLVQCVAGLALLAPLAGALAAAVATEATRDAAVATLVVSASGITAFQISAPFWGLVAGLLLFAVQRGVAARAMPTEQRA</sequence>
<dbReference type="NCBIfam" id="TIGR00843">
    <property type="entry name" value="benE"/>
    <property type="match status" value="1"/>
</dbReference>
<keyword evidence="1" id="KW-1133">Transmembrane helix</keyword>
<dbReference type="AlphaFoldDB" id="A0AAU7AQ14"/>
<name>A0AAU7AQ14_9ACTN</name>
<keyword evidence="1" id="KW-0472">Membrane</keyword>
<dbReference type="GO" id="GO:0042925">
    <property type="term" value="F:benzoate transmembrane transporter activity"/>
    <property type="evidence" value="ECO:0007669"/>
    <property type="project" value="InterPro"/>
</dbReference>
<dbReference type="RefSeq" id="WP_354700146.1">
    <property type="nucleotide sequence ID" value="NZ_CP114014.1"/>
</dbReference>
<feature type="transmembrane region" description="Helical" evidence="1">
    <location>
        <begin position="288"/>
        <end position="311"/>
    </location>
</feature>
<accession>A0AAU7AQ14</accession>
<organism evidence="2">
    <name type="scientific">Paraconexibacter sp. AEG42_29</name>
    <dbReference type="NCBI Taxonomy" id="2997339"/>
    <lineage>
        <taxon>Bacteria</taxon>
        <taxon>Bacillati</taxon>
        <taxon>Actinomycetota</taxon>
        <taxon>Thermoleophilia</taxon>
        <taxon>Solirubrobacterales</taxon>
        <taxon>Paraconexibacteraceae</taxon>
        <taxon>Paraconexibacter</taxon>
    </lineage>
</organism>
<feature type="transmembrane region" description="Helical" evidence="1">
    <location>
        <begin position="318"/>
        <end position="342"/>
    </location>
</feature>
<dbReference type="InterPro" id="IPR004711">
    <property type="entry name" value="Benzoate_Transporter"/>
</dbReference>
<feature type="transmembrane region" description="Helical" evidence="1">
    <location>
        <begin position="124"/>
        <end position="142"/>
    </location>
</feature>